<dbReference type="SUPFAM" id="SSF51735">
    <property type="entry name" value="NAD(P)-binding Rossmann-fold domains"/>
    <property type="match status" value="1"/>
</dbReference>
<proteinExistence type="predicted"/>
<dbReference type="STRING" id="555874.SAMN04488065_0368"/>
<dbReference type="InterPro" id="IPR001387">
    <property type="entry name" value="Cro/C1-type_HTH"/>
</dbReference>
<evidence type="ECO:0000256" key="1">
    <source>
        <dbReference type="ARBA" id="ARBA00023002"/>
    </source>
</evidence>
<accession>A0A1H3VZ73</accession>
<dbReference type="Proteomes" id="UP000236755">
    <property type="component" value="Unassembled WGS sequence"/>
</dbReference>
<dbReference type="PANTHER" id="PTHR14239:SF10">
    <property type="entry name" value="REDUCTASE"/>
    <property type="match status" value="1"/>
</dbReference>
<dbReference type="OrthoDB" id="8635at2157"/>
<evidence type="ECO:0000259" key="2">
    <source>
        <dbReference type="PROSITE" id="PS50943"/>
    </source>
</evidence>
<gene>
    <name evidence="3" type="ORF">SAMN04488065_0368</name>
</gene>
<dbReference type="EMBL" id="FNQT01000001">
    <property type="protein sequence ID" value="SDZ79494.1"/>
    <property type="molecule type" value="Genomic_DNA"/>
</dbReference>
<feature type="domain" description="HTH cro/C1-type" evidence="2">
    <location>
        <begin position="207"/>
        <end position="240"/>
    </location>
</feature>
<dbReference type="GO" id="GO:0016491">
    <property type="term" value="F:oxidoreductase activity"/>
    <property type="evidence" value="ECO:0007669"/>
    <property type="project" value="UniProtKB-KW"/>
</dbReference>
<dbReference type="AlphaFoldDB" id="A0A1H3VZ73"/>
<evidence type="ECO:0000313" key="4">
    <source>
        <dbReference type="Proteomes" id="UP000236755"/>
    </source>
</evidence>
<dbReference type="PANTHER" id="PTHR14239">
    <property type="entry name" value="DUDULIN-RELATED"/>
    <property type="match status" value="1"/>
</dbReference>
<keyword evidence="4" id="KW-1185">Reference proteome</keyword>
<dbReference type="PROSITE" id="PS50943">
    <property type="entry name" value="HTH_CROC1"/>
    <property type="match status" value="1"/>
</dbReference>
<keyword evidence="1" id="KW-0560">Oxidoreductase</keyword>
<evidence type="ECO:0000313" key="3">
    <source>
        <dbReference type="EMBL" id="SDZ79494.1"/>
    </source>
</evidence>
<dbReference type="Gene3D" id="3.40.50.720">
    <property type="entry name" value="NAD(P)-binding Rossmann-like Domain"/>
    <property type="match status" value="1"/>
</dbReference>
<dbReference type="InterPro" id="IPR028939">
    <property type="entry name" value="P5C_Rdtase_cat_N"/>
</dbReference>
<dbReference type="Pfam" id="PF03807">
    <property type="entry name" value="F420_oxidored"/>
    <property type="match status" value="1"/>
</dbReference>
<protein>
    <recommendedName>
        <fullName evidence="2">HTH cro/C1-type domain-containing protein</fullName>
    </recommendedName>
</protein>
<dbReference type="InterPro" id="IPR051267">
    <property type="entry name" value="STEAP_metalloreductase"/>
</dbReference>
<name>A0A1H3VZ73_9EURY</name>
<dbReference type="InterPro" id="IPR036291">
    <property type="entry name" value="NAD(P)-bd_dom_sf"/>
</dbReference>
<organism evidence="3 4">
    <name type="scientific">Haloplanus vescus</name>
    <dbReference type="NCBI Taxonomy" id="555874"/>
    <lineage>
        <taxon>Archaea</taxon>
        <taxon>Methanobacteriati</taxon>
        <taxon>Methanobacteriota</taxon>
        <taxon>Stenosarchaea group</taxon>
        <taxon>Halobacteria</taxon>
        <taxon>Halobacteriales</taxon>
        <taxon>Haloferacaceae</taxon>
        <taxon>Haloplanus</taxon>
    </lineage>
</organism>
<sequence length="257" mass="27630">MKIGIIGAGDVGGTAAQHFTDSGHEVMISNSRGPETLTDLVAELGSNARAGTVSEAAAFGDVVMEAIPFSAYESLPVEDLRGKIVISASNYYPGRDGLMDLAETHTDTVADHLEGSRIVKAFNETYWETLRDGQRLDADIDDRLAMFLAGDDEDAKKVVADLIKDIGFAPVDAGPLTEGGRHIEPGSPIYTEPLTASEARERLAALKTSVAAYEHDYYSPSEDMTIQELADVLDMSEESLSAQLERGTGQLISQYLE</sequence>
<reference evidence="3 4" key="1">
    <citation type="submission" date="2016-10" db="EMBL/GenBank/DDBJ databases">
        <authorList>
            <person name="de Groot N.N."/>
        </authorList>
    </citation>
    <scope>NUCLEOTIDE SEQUENCE [LARGE SCALE GENOMIC DNA]</scope>
    <source>
        <strain evidence="3 4">CGMCC 1.8712</strain>
    </source>
</reference>